<dbReference type="AlphaFoldDB" id="A0A7R7EHN2"/>
<dbReference type="InterPro" id="IPR014867">
    <property type="entry name" value="Spore_coat_CotH_CotH2/3/7"/>
</dbReference>
<dbReference type="Pfam" id="PF13287">
    <property type="entry name" value="Fn3_assoc"/>
    <property type="match status" value="1"/>
</dbReference>
<keyword evidence="3" id="KW-1185">Reference proteome</keyword>
<dbReference type="Pfam" id="PF08757">
    <property type="entry name" value="CotH"/>
    <property type="match status" value="1"/>
</dbReference>
<name>A0A7R7EHN2_9FIRM</name>
<protein>
    <recommendedName>
        <fullName evidence="4">CotH protein</fullName>
    </recommendedName>
</protein>
<evidence type="ECO:0000313" key="2">
    <source>
        <dbReference type="EMBL" id="BCN29021.1"/>
    </source>
</evidence>
<sequence length="696" mass="79346">MNSRHKGSMYNKFPIKDTLVILVSLVGIVILIFMVKYSKDRERIEQKELLETSSNNTTLDKIPLSKALSLVSINEVNQSGWIELYNKDRCSDVELSNCYITVNGEKKYTFPASDILEHGKYSCVDGLGKLGVSEHDIIGVYNENGEDLKNLLVPSLKTDESYGCKQDGDISYGYVTSSKGKTNNKSDNIARNELNFSVPGGFYNERFQLEIKAGEGDKIYYTLDGSDPTKESQVYDKPILIENKSGSNIKYATLDGMEYLNYYKPSSITMGVIVRAMAVNSQGKSSEIKTQSYFVGIKDASDMKNMSVLSIVSDPKDLFDYFDGIYVSGSSHEEALAKGEDGGGTANYLNGWEKEAHVEFFEPQKDKTFEGNMLISIIKDISVTQPQKSLLLTANGGAFQGSSLSGYYNNISNQLVVQTNKRDNLYKIREYLVAKLLESTTVGTPDITPCNVFIDGEYWGGYMLRSEYDEAYIRKHYGLKEDNVLIAVNGKIDKKWEYQKEIDRLYNYIKKHDLKNKKNYEWVKAHMDVQNYLEYFCTNIYLANAEYGQDKLVMWRSINENDKAYNDGKWRFLLPKLDNTMANETASDIATSSINTFLQPGVTNDVIFKSLIKNKEFREQLLEVMTKITNEIFSEEKVNSAITAISELTQKMVESSYKRFIGIPGYSFYKDEINKIENFFHERKNYILRYTKELIN</sequence>
<evidence type="ECO:0008006" key="4">
    <source>
        <dbReference type="Google" id="ProtNLM"/>
    </source>
</evidence>
<keyword evidence="1" id="KW-1133">Transmembrane helix</keyword>
<dbReference type="EMBL" id="AP024169">
    <property type="protein sequence ID" value="BCN29021.1"/>
    <property type="molecule type" value="Genomic_DNA"/>
</dbReference>
<reference evidence="2 3" key="1">
    <citation type="submission" date="2020-11" db="EMBL/GenBank/DDBJ databases">
        <title>Draft genome sequencing of a Lachnospiraceae strain isolated from anoxic soil subjected to BSD treatment.</title>
        <authorList>
            <person name="Uek A."/>
            <person name="Tonouchi A."/>
        </authorList>
    </citation>
    <scope>NUCLEOTIDE SEQUENCE [LARGE SCALE GENOMIC DNA]</scope>
    <source>
        <strain evidence="2 3">TB5</strain>
    </source>
</reference>
<gene>
    <name evidence="2" type="ORF">bsdtb5_03160</name>
</gene>
<proteinExistence type="predicted"/>
<dbReference type="KEGG" id="ahb:bsdtb5_03160"/>
<dbReference type="Proteomes" id="UP000595897">
    <property type="component" value="Chromosome"/>
</dbReference>
<organism evidence="2 3">
    <name type="scientific">Anaeromicropila herbilytica</name>
    <dbReference type="NCBI Taxonomy" id="2785025"/>
    <lineage>
        <taxon>Bacteria</taxon>
        <taxon>Bacillati</taxon>
        <taxon>Bacillota</taxon>
        <taxon>Clostridia</taxon>
        <taxon>Lachnospirales</taxon>
        <taxon>Lachnospiraceae</taxon>
        <taxon>Anaeromicropila</taxon>
    </lineage>
</organism>
<keyword evidence="1" id="KW-0812">Transmembrane</keyword>
<keyword evidence="1" id="KW-0472">Membrane</keyword>
<dbReference type="InterPro" id="IPR026876">
    <property type="entry name" value="Fn3_assoc_repeat"/>
</dbReference>
<dbReference type="RefSeq" id="WP_271714320.1">
    <property type="nucleotide sequence ID" value="NZ_AP024169.1"/>
</dbReference>
<feature type="transmembrane region" description="Helical" evidence="1">
    <location>
        <begin position="20"/>
        <end position="37"/>
    </location>
</feature>
<evidence type="ECO:0000256" key="1">
    <source>
        <dbReference type="SAM" id="Phobius"/>
    </source>
</evidence>
<evidence type="ECO:0000313" key="3">
    <source>
        <dbReference type="Proteomes" id="UP000595897"/>
    </source>
</evidence>
<accession>A0A7R7EHN2</accession>